<feature type="compositionally biased region" description="Basic residues" evidence="1">
    <location>
        <begin position="178"/>
        <end position="195"/>
    </location>
</feature>
<keyword evidence="2" id="KW-0812">Transmembrane</keyword>
<keyword evidence="2" id="KW-0472">Membrane</keyword>
<dbReference type="RefSeq" id="WP_172354482.1">
    <property type="nucleotide sequence ID" value="NZ_CP053661.1"/>
</dbReference>
<keyword evidence="2" id="KW-1133">Transmembrane helix</keyword>
<dbReference type="AlphaFoldDB" id="A0A6M8BEK0"/>
<dbReference type="Proteomes" id="UP000505210">
    <property type="component" value="Chromosome"/>
</dbReference>
<evidence type="ECO:0000313" key="4">
    <source>
        <dbReference type="Proteomes" id="UP000505210"/>
    </source>
</evidence>
<dbReference type="EMBL" id="CP053661">
    <property type="protein sequence ID" value="QKD82061.1"/>
    <property type="molecule type" value="Genomic_DNA"/>
</dbReference>
<dbReference type="KEGG" id="theu:HPC62_07485"/>
<name>A0A6M8BEK0_9CYAN</name>
<evidence type="ECO:0000256" key="1">
    <source>
        <dbReference type="SAM" id="MobiDB-lite"/>
    </source>
</evidence>
<feature type="region of interest" description="Disordered" evidence="1">
    <location>
        <begin position="176"/>
        <end position="195"/>
    </location>
</feature>
<dbReference type="PANTHER" id="PTHR39085:SF1">
    <property type="entry name" value="SLL0924 PROTEIN"/>
    <property type="match status" value="1"/>
</dbReference>
<dbReference type="PANTHER" id="PTHR39085">
    <property type="entry name" value="SLL0924 PROTEIN"/>
    <property type="match status" value="1"/>
</dbReference>
<feature type="transmembrane region" description="Helical" evidence="2">
    <location>
        <begin position="135"/>
        <end position="155"/>
    </location>
</feature>
<evidence type="ECO:0000313" key="3">
    <source>
        <dbReference type="EMBL" id="QKD82061.1"/>
    </source>
</evidence>
<accession>A0A6M8BEK0</accession>
<reference evidence="3 4" key="1">
    <citation type="submission" date="2020-05" db="EMBL/GenBank/DDBJ databases">
        <title>Complete genome sequence of of a novel Thermoleptolyngbya strain isolated from hot springs of Ganzi, Sichuan China.</title>
        <authorList>
            <person name="Tang J."/>
            <person name="Daroch M."/>
            <person name="Li L."/>
            <person name="Waleron K."/>
            <person name="Waleron M."/>
            <person name="Waleron M."/>
        </authorList>
    </citation>
    <scope>NUCLEOTIDE SEQUENCE [LARGE SCALE GENOMIC DNA]</scope>
    <source>
        <strain evidence="3 4">PKUAC-SCTA183</strain>
    </source>
</reference>
<protein>
    <submittedName>
        <fullName evidence="3">Metal-binding protein</fullName>
    </submittedName>
</protein>
<proteinExistence type="predicted"/>
<gene>
    <name evidence="3" type="ORF">HPC62_07485</name>
</gene>
<sequence>MPSGRTHDRITLWTLPVVGGLALGLTRSSSLTLILCAGFLAGGLLFGPDLDIHSVQFKRWGWFRWIWIPYRGSLKHRSPLSHAPITGTVVRILYLLAWVGAASFFGLALLNQIWQLGWTWGDIGGVMGRSLQTHAWAWLTFCGGLELGALSHYAADYFVSSSKRFKTQGWRAFLPKTPKSKKSKQRTTRSRKRRS</sequence>
<organism evidence="3 4">
    <name type="scientific">Thermoleptolyngbya sichuanensis A183</name>
    <dbReference type="NCBI Taxonomy" id="2737172"/>
    <lineage>
        <taxon>Bacteria</taxon>
        <taxon>Bacillati</taxon>
        <taxon>Cyanobacteriota</taxon>
        <taxon>Cyanophyceae</taxon>
        <taxon>Oculatellales</taxon>
        <taxon>Oculatellaceae</taxon>
        <taxon>Thermoleptolyngbya</taxon>
        <taxon>Thermoleptolyngbya sichuanensis</taxon>
    </lineage>
</organism>
<dbReference type="Pfam" id="PF09988">
    <property type="entry name" value="DUF2227"/>
    <property type="match status" value="1"/>
</dbReference>
<feature type="transmembrane region" description="Helical" evidence="2">
    <location>
        <begin position="92"/>
        <end position="115"/>
    </location>
</feature>
<keyword evidence="4" id="KW-1185">Reference proteome</keyword>
<evidence type="ECO:0000256" key="2">
    <source>
        <dbReference type="SAM" id="Phobius"/>
    </source>
</evidence>
<dbReference type="InterPro" id="IPR019250">
    <property type="entry name" value="DUF2227_metal-bd"/>
</dbReference>